<keyword evidence="1" id="KW-0805">Transcription regulation</keyword>
<keyword evidence="4" id="KW-0539">Nucleus</keyword>
<dbReference type="GO" id="GO:0048731">
    <property type="term" value="P:system development"/>
    <property type="evidence" value="ECO:0007669"/>
    <property type="project" value="TreeGrafter"/>
</dbReference>
<dbReference type="GO" id="GO:0006355">
    <property type="term" value="P:regulation of DNA-templated transcription"/>
    <property type="evidence" value="ECO:0007669"/>
    <property type="project" value="InterPro"/>
</dbReference>
<accession>A0AAW2W4H8</accession>
<sequence>MSIIPPGFHFAPTDQELITFYLSRKAMGLHLPWNPVLEKTIYGETANPWDVFADVPWDTSDSTGEGKECKNVKSVIYVFTKLSKVSGKTRIARTAGCGTWDGQTGARKIHNNSGQLIGHMKMFSYTVKNTPPDVRKQRDHWIMHEYSLAGVSLNGELPFKDYVICRITRSSKESGPRECSSWSSISCGENQLSNDNELGKKRSAAQCQEVTSQKKQKVDSCTSPLEERSTDYVGPSGYDNFAWMSDFGYANAVPLQQFTVPVDACLMPQPDQPDGLECSYQHDDSLLDRLLELEDGDGSLFDFHLDDEHEFGPLFDLSSSQFPDVSFFVNTK</sequence>
<dbReference type="EMBL" id="JACGWJ010000002">
    <property type="protein sequence ID" value="KAL0435131.1"/>
    <property type="molecule type" value="Genomic_DNA"/>
</dbReference>
<evidence type="ECO:0000259" key="5">
    <source>
        <dbReference type="PROSITE" id="PS51005"/>
    </source>
</evidence>
<comment type="caution">
    <text evidence="6">The sequence shown here is derived from an EMBL/GenBank/DDBJ whole genome shotgun (WGS) entry which is preliminary data.</text>
</comment>
<dbReference type="AlphaFoldDB" id="A0AAW2W4H8"/>
<keyword evidence="3" id="KW-0804">Transcription</keyword>
<dbReference type="PROSITE" id="PS51005">
    <property type="entry name" value="NAC"/>
    <property type="match status" value="1"/>
</dbReference>
<dbReference type="InterPro" id="IPR036093">
    <property type="entry name" value="NAC_dom_sf"/>
</dbReference>
<evidence type="ECO:0000313" key="6">
    <source>
        <dbReference type="EMBL" id="KAL0435131.1"/>
    </source>
</evidence>
<keyword evidence="2" id="KW-0238">DNA-binding</keyword>
<dbReference type="Gene3D" id="2.170.150.80">
    <property type="entry name" value="NAC domain"/>
    <property type="match status" value="1"/>
</dbReference>
<dbReference type="SUPFAM" id="SSF101941">
    <property type="entry name" value="NAC domain"/>
    <property type="match status" value="1"/>
</dbReference>
<gene>
    <name evidence="6" type="ORF">Sradi_0221000</name>
</gene>
<evidence type="ECO:0000256" key="3">
    <source>
        <dbReference type="ARBA" id="ARBA00023163"/>
    </source>
</evidence>
<feature type="domain" description="NAC" evidence="5">
    <location>
        <begin position="4"/>
        <end position="170"/>
    </location>
</feature>
<name>A0AAW2W4H8_SESRA</name>
<dbReference type="GO" id="GO:0003677">
    <property type="term" value="F:DNA binding"/>
    <property type="evidence" value="ECO:0007669"/>
    <property type="project" value="UniProtKB-KW"/>
</dbReference>
<dbReference type="PANTHER" id="PTHR31719">
    <property type="entry name" value="NAC TRANSCRIPTION FACTOR 56"/>
    <property type="match status" value="1"/>
</dbReference>
<reference evidence="6" key="2">
    <citation type="journal article" date="2024" name="Plant">
        <title>Genomic evolution and insights into agronomic trait innovations of Sesamum species.</title>
        <authorList>
            <person name="Miao H."/>
            <person name="Wang L."/>
            <person name="Qu L."/>
            <person name="Liu H."/>
            <person name="Sun Y."/>
            <person name="Le M."/>
            <person name="Wang Q."/>
            <person name="Wei S."/>
            <person name="Zheng Y."/>
            <person name="Lin W."/>
            <person name="Duan Y."/>
            <person name="Cao H."/>
            <person name="Xiong S."/>
            <person name="Wang X."/>
            <person name="Wei L."/>
            <person name="Li C."/>
            <person name="Ma Q."/>
            <person name="Ju M."/>
            <person name="Zhao R."/>
            <person name="Li G."/>
            <person name="Mu C."/>
            <person name="Tian Q."/>
            <person name="Mei H."/>
            <person name="Zhang T."/>
            <person name="Gao T."/>
            <person name="Zhang H."/>
        </authorList>
    </citation>
    <scope>NUCLEOTIDE SEQUENCE</scope>
    <source>
        <strain evidence="6">G02</strain>
    </source>
</reference>
<organism evidence="6">
    <name type="scientific">Sesamum radiatum</name>
    <name type="common">Black benniseed</name>
    <dbReference type="NCBI Taxonomy" id="300843"/>
    <lineage>
        <taxon>Eukaryota</taxon>
        <taxon>Viridiplantae</taxon>
        <taxon>Streptophyta</taxon>
        <taxon>Embryophyta</taxon>
        <taxon>Tracheophyta</taxon>
        <taxon>Spermatophyta</taxon>
        <taxon>Magnoliopsida</taxon>
        <taxon>eudicotyledons</taxon>
        <taxon>Gunneridae</taxon>
        <taxon>Pentapetalae</taxon>
        <taxon>asterids</taxon>
        <taxon>lamiids</taxon>
        <taxon>Lamiales</taxon>
        <taxon>Pedaliaceae</taxon>
        <taxon>Sesamum</taxon>
    </lineage>
</organism>
<dbReference type="InterPro" id="IPR003441">
    <property type="entry name" value="NAC-dom"/>
</dbReference>
<proteinExistence type="predicted"/>
<evidence type="ECO:0000256" key="2">
    <source>
        <dbReference type="ARBA" id="ARBA00023125"/>
    </source>
</evidence>
<evidence type="ECO:0000256" key="1">
    <source>
        <dbReference type="ARBA" id="ARBA00023015"/>
    </source>
</evidence>
<evidence type="ECO:0000256" key="4">
    <source>
        <dbReference type="ARBA" id="ARBA00023242"/>
    </source>
</evidence>
<dbReference type="PANTHER" id="PTHR31719:SF164">
    <property type="entry name" value="NAC DOMAIN-CONTAINING PROTEIN"/>
    <property type="match status" value="1"/>
</dbReference>
<dbReference type="Pfam" id="PF02365">
    <property type="entry name" value="NAM"/>
    <property type="match status" value="1"/>
</dbReference>
<protein>
    <submittedName>
        <fullName evidence="6">Protein CUP-SHAPED COTYLEDON 1</fullName>
    </submittedName>
</protein>
<reference evidence="6" key="1">
    <citation type="submission" date="2020-06" db="EMBL/GenBank/DDBJ databases">
        <authorList>
            <person name="Li T."/>
            <person name="Hu X."/>
            <person name="Zhang T."/>
            <person name="Song X."/>
            <person name="Zhang H."/>
            <person name="Dai N."/>
            <person name="Sheng W."/>
            <person name="Hou X."/>
            <person name="Wei L."/>
        </authorList>
    </citation>
    <scope>NUCLEOTIDE SEQUENCE</scope>
    <source>
        <strain evidence="6">G02</strain>
        <tissue evidence="6">Leaf</tissue>
    </source>
</reference>